<proteinExistence type="predicted"/>
<dbReference type="EMBL" id="JAAGAX010000003">
    <property type="protein sequence ID" value="KAF2321066.1"/>
    <property type="molecule type" value="Genomic_DNA"/>
</dbReference>
<protein>
    <submittedName>
        <fullName evidence="1">Uncharacterized protein</fullName>
    </submittedName>
</protein>
<dbReference type="AlphaFoldDB" id="A0A6A6N914"/>
<reference evidence="1 2" key="1">
    <citation type="journal article" date="2020" name="Mol. Plant">
        <title>The Chromosome-Based Rubber Tree Genome Provides New Insights into Spurge Genome Evolution and Rubber Biosynthesis.</title>
        <authorList>
            <person name="Liu J."/>
            <person name="Shi C."/>
            <person name="Shi C.C."/>
            <person name="Li W."/>
            <person name="Zhang Q.J."/>
            <person name="Zhang Y."/>
            <person name="Li K."/>
            <person name="Lu H.F."/>
            <person name="Shi C."/>
            <person name="Zhu S.T."/>
            <person name="Xiao Z.Y."/>
            <person name="Nan H."/>
            <person name="Yue Y."/>
            <person name="Zhu X.G."/>
            <person name="Wu Y."/>
            <person name="Hong X.N."/>
            <person name="Fan G.Y."/>
            <person name="Tong Y."/>
            <person name="Zhang D."/>
            <person name="Mao C.L."/>
            <person name="Liu Y.L."/>
            <person name="Hao S.J."/>
            <person name="Liu W.Q."/>
            <person name="Lv M.Q."/>
            <person name="Zhang H.B."/>
            <person name="Liu Y."/>
            <person name="Hu-Tang G.R."/>
            <person name="Wang J.P."/>
            <person name="Wang J.H."/>
            <person name="Sun Y.H."/>
            <person name="Ni S.B."/>
            <person name="Chen W.B."/>
            <person name="Zhang X.C."/>
            <person name="Jiao Y.N."/>
            <person name="Eichler E.E."/>
            <person name="Li G.H."/>
            <person name="Liu X."/>
            <person name="Gao L.Z."/>
        </authorList>
    </citation>
    <scope>NUCLEOTIDE SEQUENCE [LARGE SCALE GENOMIC DNA]</scope>
    <source>
        <strain evidence="2">cv. GT1</strain>
        <tissue evidence="1">Leaf</tissue>
    </source>
</reference>
<evidence type="ECO:0000313" key="1">
    <source>
        <dbReference type="EMBL" id="KAF2321066.1"/>
    </source>
</evidence>
<organism evidence="1 2">
    <name type="scientific">Hevea brasiliensis</name>
    <name type="common">Para rubber tree</name>
    <name type="synonym">Siphonia brasiliensis</name>
    <dbReference type="NCBI Taxonomy" id="3981"/>
    <lineage>
        <taxon>Eukaryota</taxon>
        <taxon>Viridiplantae</taxon>
        <taxon>Streptophyta</taxon>
        <taxon>Embryophyta</taxon>
        <taxon>Tracheophyta</taxon>
        <taxon>Spermatophyta</taxon>
        <taxon>Magnoliopsida</taxon>
        <taxon>eudicotyledons</taxon>
        <taxon>Gunneridae</taxon>
        <taxon>Pentapetalae</taxon>
        <taxon>rosids</taxon>
        <taxon>fabids</taxon>
        <taxon>Malpighiales</taxon>
        <taxon>Euphorbiaceae</taxon>
        <taxon>Crotonoideae</taxon>
        <taxon>Micrandreae</taxon>
        <taxon>Hevea</taxon>
    </lineage>
</organism>
<dbReference type="Proteomes" id="UP000467840">
    <property type="component" value="Chromosome 10"/>
</dbReference>
<gene>
    <name evidence="1" type="ORF">GH714_033473</name>
</gene>
<keyword evidence="2" id="KW-1185">Reference proteome</keyword>
<evidence type="ECO:0000313" key="2">
    <source>
        <dbReference type="Proteomes" id="UP000467840"/>
    </source>
</evidence>
<sequence length="132" mass="14476">MNPSYHVTKFVKSVDTAFAGVLMARRLSMSLATFVVSSHDDVFWNSWICSTFANSGILFRFLRAVTSLSYTAINGTKKGVILRHISNTGILIKCNGIKGVLCTLKSHRIGGMTNHIKGLVAYASQSDMVFQV</sequence>
<name>A0A6A6N914_HEVBR</name>
<accession>A0A6A6N914</accession>
<comment type="caution">
    <text evidence="1">The sequence shown here is derived from an EMBL/GenBank/DDBJ whole genome shotgun (WGS) entry which is preliminary data.</text>
</comment>